<sequence length="532" mass="58629" precursor="true">MRKNFCLPKLFVVLALILVFSVLGGANSFAVLPAETIGEDEFLFIHTHTYTEGIGDVGEYKVIDSPTYFYWADQRKLTSYDEVPGYNAKIKVIVGSERRIAGTAGIGSASELAVYDTLTVKDKFSIDYDLSVNFYMNNEWRKVKLGDTWTQTVESAPETGNGKIRTTYTITNFGIHKKSDIIAPGITTPTPQPTPTPKPSPKNYSISGYLSSESLQLAQDCHDNFKIEIQGLGLSALTDKSGYFKIDSIPETSSPGSLYLVTISKAGYLKRSLLTQLSENIEIGSPLQPIPMIPGDINTDSVINMSDIVLLAKSFNTIPSDVGFNSAADFNYDKVINMGDVVIIAKNFNATSADYVNPTITGINNIKLYKDDYTAIILREGQGLTWDYSISNENVIKFQLKQTGTLQYSEGLPGSTWSFKAINEGTATITFTSSAGKVQKYNITVTDDKYDITVKKDETFDIPLREGGIASTKWDYVIGDENIVKLESKNVIYRGIDFADIKWTFKGISKGTTSITFTTNRGDTITFPITVT</sequence>
<dbReference type="Gene3D" id="2.60.40.4130">
    <property type="match status" value="1"/>
</dbReference>
<feature type="domain" description="Dockerin" evidence="2">
    <location>
        <begin position="290"/>
        <end position="357"/>
    </location>
</feature>
<dbReference type="InterPro" id="IPR002105">
    <property type="entry name" value="Dockerin_1_rpt"/>
</dbReference>
<dbReference type="RefSeq" id="WP_036935066.1">
    <property type="nucleotide sequence ID" value="NZ_JQKC01000001.1"/>
</dbReference>
<dbReference type="PROSITE" id="PS51766">
    <property type="entry name" value="DOCKERIN"/>
    <property type="match status" value="1"/>
</dbReference>
<evidence type="ECO:0000256" key="1">
    <source>
        <dbReference type="SAM" id="MobiDB-lite"/>
    </source>
</evidence>
<dbReference type="OrthoDB" id="48736at2"/>
<dbReference type="AlphaFoldDB" id="A0A0L6JVD6"/>
<feature type="compositionally biased region" description="Pro residues" evidence="1">
    <location>
        <begin position="190"/>
        <end position="200"/>
    </location>
</feature>
<dbReference type="GO" id="GO:0000272">
    <property type="term" value="P:polysaccharide catabolic process"/>
    <property type="evidence" value="ECO:0007669"/>
    <property type="project" value="InterPro"/>
</dbReference>
<dbReference type="eggNOG" id="ENOG5030TJB">
    <property type="taxonomic scope" value="Bacteria"/>
</dbReference>
<dbReference type="InterPro" id="IPR036439">
    <property type="entry name" value="Dockerin_dom_sf"/>
</dbReference>
<dbReference type="Pfam" id="PF00404">
    <property type="entry name" value="Dockerin_1"/>
    <property type="match status" value="1"/>
</dbReference>
<dbReference type="InterPro" id="IPR016134">
    <property type="entry name" value="Dockerin_dom"/>
</dbReference>
<reference evidence="4" key="1">
    <citation type="submission" date="2015-07" db="EMBL/GenBank/DDBJ databases">
        <title>Near-Complete Genome Sequence of the Cellulolytic Bacterium Bacteroides (Pseudobacteroides) cellulosolvens ATCC 35603.</title>
        <authorList>
            <person name="Dassa B."/>
            <person name="Utturkar S.M."/>
            <person name="Klingeman D.M."/>
            <person name="Hurt R.A."/>
            <person name="Keller M."/>
            <person name="Xu J."/>
            <person name="Reddy Y.H.K."/>
            <person name="Borovok I."/>
            <person name="Grinberg I.R."/>
            <person name="Lamed R."/>
            <person name="Zhivin O."/>
            <person name="Bayer E.A."/>
            <person name="Brown S.D."/>
        </authorList>
    </citation>
    <scope>NUCLEOTIDE SEQUENCE [LARGE SCALE GENOMIC DNA]</scope>
    <source>
        <strain evidence="4">DSM 2933</strain>
    </source>
</reference>
<dbReference type="CDD" id="cd14254">
    <property type="entry name" value="Dockerin_II"/>
    <property type="match status" value="1"/>
</dbReference>
<dbReference type="SUPFAM" id="SSF49464">
    <property type="entry name" value="Carboxypeptidase regulatory domain-like"/>
    <property type="match status" value="1"/>
</dbReference>
<comment type="caution">
    <text evidence="3">The sequence shown here is derived from an EMBL/GenBank/DDBJ whole genome shotgun (WGS) entry which is preliminary data.</text>
</comment>
<protein>
    <submittedName>
        <fullName evidence="3">Proteinase inhibitor I42, chagasin</fullName>
    </submittedName>
</protein>
<dbReference type="EMBL" id="LGTC01000001">
    <property type="protein sequence ID" value="KNY29689.1"/>
    <property type="molecule type" value="Genomic_DNA"/>
</dbReference>
<name>A0A0L6JVD6_9FIRM</name>
<evidence type="ECO:0000259" key="2">
    <source>
        <dbReference type="PROSITE" id="PS51766"/>
    </source>
</evidence>
<dbReference type="SUPFAM" id="SSF63446">
    <property type="entry name" value="Type I dockerin domain"/>
    <property type="match status" value="1"/>
</dbReference>
<evidence type="ECO:0000313" key="4">
    <source>
        <dbReference type="Proteomes" id="UP000036923"/>
    </source>
</evidence>
<feature type="region of interest" description="Disordered" evidence="1">
    <location>
        <begin position="184"/>
        <end position="203"/>
    </location>
</feature>
<gene>
    <name evidence="3" type="ORF">Bccel_4963</name>
</gene>
<dbReference type="InterPro" id="IPR008969">
    <property type="entry name" value="CarboxyPept-like_regulatory"/>
</dbReference>
<dbReference type="GO" id="GO:0004553">
    <property type="term" value="F:hydrolase activity, hydrolyzing O-glycosyl compounds"/>
    <property type="evidence" value="ECO:0007669"/>
    <property type="project" value="InterPro"/>
</dbReference>
<evidence type="ECO:0000313" key="3">
    <source>
        <dbReference type="EMBL" id="KNY29689.1"/>
    </source>
</evidence>
<accession>A0A0L6JVD6</accession>
<keyword evidence="4" id="KW-1185">Reference proteome</keyword>
<proteinExistence type="predicted"/>
<organism evidence="3 4">
    <name type="scientific">Pseudobacteroides cellulosolvens ATCC 35603 = DSM 2933</name>
    <dbReference type="NCBI Taxonomy" id="398512"/>
    <lineage>
        <taxon>Bacteria</taxon>
        <taxon>Bacillati</taxon>
        <taxon>Bacillota</taxon>
        <taxon>Clostridia</taxon>
        <taxon>Eubacteriales</taxon>
        <taxon>Oscillospiraceae</taxon>
        <taxon>Pseudobacteroides</taxon>
    </lineage>
</organism>
<dbReference type="Proteomes" id="UP000036923">
    <property type="component" value="Unassembled WGS sequence"/>
</dbReference>